<accession>A0A4Y2SUJ6</accession>
<protein>
    <recommendedName>
        <fullName evidence="1">T20D4.11-like domain-containing protein</fullName>
    </recommendedName>
</protein>
<dbReference type="OrthoDB" id="6433991at2759"/>
<evidence type="ECO:0000259" key="1">
    <source>
        <dbReference type="Pfam" id="PF01579"/>
    </source>
</evidence>
<feature type="domain" description="T20D4.11-like" evidence="1">
    <location>
        <begin position="63"/>
        <end position="174"/>
    </location>
</feature>
<dbReference type="Pfam" id="PF01579">
    <property type="entry name" value="DUF19"/>
    <property type="match status" value="1"/>
</dbReference>
<dbReference type="AlphaFoldDB" id="A0A4Y2SUJ6"/>
<dbReference type="InterPro" id="IPR002542">
    <property type="entry name" value="T20D4.11-like_dom"/>
</dbReference>
<keyword evidence="3" id="KW-1185">Reference proteome</keyword>
<organism evidence="2 3">
    <name type="scientific">Araneus ventricosus</name>
    <name type="common">Orbweaver spider</name>
    <name type="synonym">Epeira ventricosa</name>
    <dbReference type="NCBI Taxonomy" id="182803"/>
    <lineage>
        <taxon>Eukaryota</taxon>
        <taxon>Metazoa</taxon>
        <taxon>Ecdysozoa</taxon>
        <taxon>Arthropoda</taxon>
        <taxon>Chelicerata</taxon>
        <taxon>Arachnida</taxon>
        <taxon>Araneae</taxon>
        <taxon>Araneomorphae</taxon>
        <taxon>Entelegynae</taxon>
        <taxon>Araneoidea</taxon>
        <taxon>Araneidae</taxon>
        <taxon>Araneus</taxon>
    </lineage>
</organism>
<evidence type="ECO:0000313" key="3">
    <source>
        <dbReference type="Proteomes" id="UP000499080"/>
    </source>
</evidence>
<name>A0A4Y2SUJ6_ARAVE</name>
<reference evidence="2 3" key="1">
    <citation type="journal article" date="2019" name="Sci. Rep.">
        <title>Orb-weaving spider Araneus ventricosus genome elucidates the spidroin gene catalogue.</title>
        <authorList>
            <person name="Kono N."/>
            <person name="Nakamura H."/>
            <person name="Ohtoshi R."/>
            <person name="Moran D.A.P."/>
            <person name="Shinohara A."/>
            <person name="Yoshida Y."/>
            <person name="Fujiwara M."/>
            <person name="Mori M."/>
            <person name="Tomita M."/>
            <person name="Arakawa K."/>
        </authorList>
    </citation>
    <scope>NUCLEOTIDE SEQUENCE [LARGE SCALE GENOMIC DNA]</scope>
</reference>
<dbReference type="Proteomes" id="UP000499080">
    <property type="component" value="Unassembled WGS sequence"/>
</dbReference>
<dbReference type="EMBL" id="BGPR01023434">
    <property type="protein sequence ID" value="GBN90605.1"/>
    <property type="molecule type" value="Genomic_DNA"/>
</dbReference>
<evidence type="ECO:0000313" key="2">
    <source>
        <dbReference type="EMBL" id="GBN90605.1"/>
    </source>
</evidence>
<gene>
    <name evidence="2" type="ORF">AVEN_222213_1</name>
</gene>
<proteinExistence type="predicted"/>
<sequence>MQQSGEMKFGIWSWNEAFRFLINFGHKQPKRKGPNAYSILCTALLWRSKGNGIKKQLYCLTEKSIKCGMGFSEAAINVSRNLKHLCANGTVMNTEFEQHKKCFSEAGMSQVCFEPINFVMQDRLDAKDVVLGQKITCKLLDVFSSCVVKSVEDECGESTVDFFSSLFDPLVRLSKGLCEEIIFPANENDDRPDNPGLMSVYQIIAVFFKSP</sequence>
<comment type="caution">
    <text evidence="2">The sequence shown here is derived from an EMBL/GenBank/DDBJ whole genome shotgun (WGS) entry which is preliminary data.</text>
</comment>